<feature type="domain" description="NmrA-like" evidence="1">
    <location>
        <begin position="2"/>
        <end position="233"/>
    </location>
</feature>
<organism evidence="2 3">
    <name type="scientific">Cytobacillus spartinae</name>
    <dbReference type="NCBI Taxonomy" id="3299023"/>
    <lineage>
        <taxon>Bacteria</taxon>
        <taxon>Bacillati</taxon>
        <taxon>Bacillota</taxon>
        <taxon>Bacilli</taxon>
        <taxon>Bacillales</taxon>
        <taxon>Bacillaceae</taxon>
        <taxon>Cytobacillus</taxon>
    </lineage>
</organism>
<dbReference type="EMBL" id="JBIACK010000006">
    <property type="protein sequence ID" value="MFE8701757.1"/>
    <property type="molecule type" value="Genomic_DNA"/>
</dbReference>
<dbReference type="SUPFAM" id="SSF51735">
    <property type="entry name" value="NAD(P)-binding Rossmann-fold domains"/>
    <property type="match status" value="1"/>
</dbReference>
<protein>
    <submittedName>
        <fullName evidence="2">NAD-dependent epimerase/dehydratase family protein</fullName>
    </submittedName>
</protein>
<dbReference type="Gene3D" id="3.40.50.720">
    <property type="entry name" value="NAD(P)-binding Rossmann-like Domain"/>
    <property type="match status" value="1"/>
</dbReference>
<dbReference type="InterPro" id="IPR051783">
    <property type="entry name" value="NAD(P)-dependent_oxidoreduct"/>
</dbReference>
<evidence type="ECO:0000259" key="1">
    <source>
        <dbReference type="Pfam" id="PF05368"/>
    </source>
</evidence>
<keyword evidence="3" id="KW-1185">Reference proteome</keyword>
<reference evidence="2 3" key="1">
    <citation type="submission" date="2024-08" db="EMBL/GenBank/DDBJ databases">
        <title>Two novel Cytobacillus novel species.</title>
        <authorList>
            <person name="Liu G."/>
        </authorList>
    </citation>
    <scope>NUCLEOTIDE SEQUENCE [LARGE SCALE GENOMIC DNA]</scope>
    <source>
        <strain evidence="2 3">FJAT-54145</strain>
    </source>
</reference>
<dbReference type="InterPro" id="IPR036291">
    <property type="entry name" value="NAD(P)-bd_dom_sf"/>
</dbReference>
<dbReference type="RefSeq" id="WP_389361726.1">
    <property type="nucleotide sequence ID" value="NZ_JBIACK010000006.1"/>
</dbReference>
<accession>A0ABW6KC47</accession>
<proteinExistence type="predicted"/>
<gene>
    <name evidence="2" type="ORF">ACFYKX_14235</name>
</gene>
<dbReference type="PANTHER" id="PTHR48079">
    <property type="entry name" value="PROTEIN YEEZ"/>
    <property type="match status" value="1"/>
</dbReference>
<dbReference type="PANTHER" id="PTHR48079:SF6">
    <property type="entry name" value="NAD(P)-BINDING DOMAIN-CONTAINING PROTEIN-RELATED"/>
    <property type="match status" value="1"/>
</dbReference>
<name>A0ABW6KC47_9BACI</name>
<evidence type="ECO:0000313" key="2">
    <source>
        <dbReference type="EMBL" id="MFE8701757.1"/>
    </source>
</evidence>
<sequence length="297" mass="33820">MLLVTGITGHSGRYFLQELIRNKYEGPIRCIVRENSDTTLIDNSGLNIEKVVGDLENQEFMDEVMSGVNTVMHIASIFYSVTLTRAAVKNDVKRVILVHTTGIYSKYKSASEEYKGIEKSIDKIIKESNSTIGLIYLRPTMIYGYINDSNMIVFIKMVDRLRLFPIIDQGRNLLQPVNGRDLGKAYYQVLKKSNIMSGDYILSGESPISMKELFRLISQILGKKTTFISVPLALGVFMAKFLKVFTLGKVDYIERVQRMGEDRSFSHKSATEDFDYEPMSLSEGLKIEIEEYLKKVQ</sequence>
<dbReference type="InterPro" id="IPR008030">
    <property type="entry name" value="NmrA-like"/>
</dbReference>
<dbReference type="Pfam" id="PF05368">
    <property type="entry name" value="NmrA"/>
    <property type="match status" value="1"/>
</dbReference>
<dbReference type="Proteomes" id="UP001601059">
    <property type="component" value="Unassembled WGS sequence"/>
</dbReference>
<comment type="caution">
    <text evidence="2">The sequence shown here is derived from an EMBL/GenBank/DDBJ whole genome shotgun (WGS) entry which is preliminary data.</text>
</comment>
<evidence type="ECO:0000313" key="3">
    <source>
        <dbReference type="Proteomes" id="UP001601059"/>
    </source>
</evidence>